<sequence>MKGTGLKAALAAGVLLSAIVAVAGPDTFFLGLGSDGLTVPSAQNQPTEVQVNTYAPVIAITTTSEGRPQLMLGNRRQGNAASNFANDRLVMVLQTTGITPTEVPDEAFEQDTLELGNSAVGRWELGTITGFNSTTGALVLSQPLKYSYAPDATQVILVPQYTSVTVADGARIEALPWDGASGGVVAFLAQEGIQLNGTGVISAASAGFRGGVFTREEVEDDPAEGCDRTDDGAGDFRLGMKGEGLSTTRYTGAGALRGLRNFTHGGGGGVCKQSGGGGGGNAGMGGLGGRSMDGSRSMGGRGGTSLSYSPLDHLTFGGGGGSGQGHTATAPAPNGGRGGGIVFLRAASLSGGRVDASGASAAESSDSGGGGGAGGSISVRLTETCSTTAIVANGGNGGDVDSVQSGTVNAAGPGGGGGGGRVLLQAGASSTCPISVDSGVAGLTSDDGEAPVARGAMPPASSIRLPPYVGSVTFLVGGMPETIAAPELTIANALVKTSSPLVTGTGAPGAGLLIYRNRPGQASVQEFVVRTVIGANGTYAVNVPLQEGSNTLKAAVERQGLQGSYCTDLPVTVDTRPPDTRASTSLSFPTNADEITFTVEGDEAEGQRCDNAATLPCTLQCRLTRPSQPTPAFSPCTSVSSHDISAAGGTYRFEARAIDAATNEDPTPAVIEFVVDHDSPDVSIRSTNPAPPVSMSHLDIAAFGFDSNASDLDRFECRLGVAVPPEEDPEYGAWATCPANHVLSGLLHGHGYTLEVRAVDRAGNQSPEDTHPWTVDLVAPDTEFTAALPEVTSQNVPFAFGSDDTDVVRFECSLDSAPFATCTSPFTPVTPPADGTHTLQVRAVDEAGNVDPTPAMHTWVVDTDGPPATIRLGPPDPSNQATAGFDFDSTAADVVRFECQLAEVPATGSSTTGTWATCPASKLYSNLTHGSRYTLLVRAVDRADNPGTEDTHSWTVDLVAPDTEFTAALPEVTSQNVPFAFGSDDTDVVRFECSLDSAPFATCTSPFTPVTPPADGTHALQVRAVDEAGNVDPTPAMHTWVVDTDGPPATIRLGPPDPSNQATAGFDFDSTAADVVRFECQLAEVPATGSSTTGTWATCPASKLYSNLTHGSRYTLLVRAVDRAENRGTDVPHSWTVDLVAPDTEFTAALPEVTSQNVPFAFSSDDTDVVRFECSLDSAPFATCTSPFTPVTPPADGTHALQVRAVDEAGNVDPTPVMHMWVVDTAAPDTAISLTSPVPPRNPNNSRSAAFGFTSSATDVVRFECRLDTTEPESTTGTWQTCPSAHVINDLVNGTTYQLHVRAVDRAGNSDASPASHLWRVDVTPPNTVFTQAPAELTSDLVATFGFASPQDSDVDYYECSLDGDPFERCVSGVEFQVDDGVHKMLIRAVDTAGNVDDTPATHVWRVDSGPVITEIRARPPQLTNESVARFVFTSNKGHVAFRCKLDDQTEVDCGSITPDPEDRETEHPFNVSDGRHTLNVHAVDQDNGDRDETGASYTWSVDTVAPGPPLITEPITAYVNTTTPVIRGTAPEAGTVTVYLGALNVGQAATSGTLSWELSGLQLEERQYTLRATLTDPASNTGSLNASEPRVFTVDVTPPDTTITGAPPARGRERTVTFEFEHRQEVNFAGFQCSLNDEQYRDCTTPYEVMVPQDGTYLLSVRARDLAGNLDPTPATHTWLVDSKRPETSIINKPGLFDHSSRSVFLFGSDEEEVRYECSLNGAAFAPCDNPVTLPPLSQVAHTLQVRAVDSVENVDDSPESYTWTVDDTPPEVPSLSFPTPGALVETRTPQFRGTALGEASEVVIRVDGDERGRASVDGAGQWRFTLTGSLPDGEHSVSVYAVDLARNQSAASELVTFTLIPSTEIDSRGGGLSCSLGGSGQAPVASLGFVAFALLAARRRRQP</sequence>
<name>A0AAE6G2T2_MYXXA</name>
<keyword evidence="2" id="KW-0732">Signal</keyword>
<dbReference type="NCBIfam" id="NF047640">
    <property type="entry name" value="gliding_AgmC_N"/>
    <property type="match status" value="1"/>
</dbReference>
<accession>A0AAE6G2T2</accession>
<dbReference type="InterPro" id="IPR044016">
    <property type="entry name" value="Big_13"/>
</dbReference>
<dbReference type="Gene3D" id="3.30.420.430">
    <property type="match status" value="1"/>
</dbReference>
<feature type="region of interest" description="Disordered" evidence="1">
    <location>
        <begin position="355"/>
        <end position="375"/>
    </location>
</feature>
<protein>
    <recommendedName>
        <fullName evidence="3">Fibronectin type-III domain-containing protein</fullName>
    </recommendedName>
</protein>
<feature type="region of interest" description="Disordered" evidence="1">
    <location>
        <begin position="282"/>
        <end position="336"/>
    </location>
</feature>
<feature type="chain" id="PRO_5041991721" description="Fibronectin type-III domain-containing protein" evidence="2">
    <location>
        <begin position="24"/>
        <end position="1905"/>
    </location>
</feature>
<dbReference type="RefSeq" id="WP_261344760.1">
    <property type="nucleotide sequence ID" value="NZ_CP017173.1"/>
</dbReference>
<dbReference type="InterPro" id="IPR036116">
    <property type="entry name" value="FN3_sf"/>
</dbReference>
<feature type="domain" description="Fibronectin type-III" evidence="3">
    <location>
        <begin position="1771"/>
        <end position="1865"/>
    </location>
</feature>
<dbReference type="InterPro" id="IPR003961">
    <property type="entry name" value="FN3_dom"/>
</dbReference>
<dbReference type="Proteomes" id="UP000320179">
    <property type="component" value="Chromosome"/>
</dbReference>
<evidence type="ECO:0000259" key="3">
    <source>
        <dbReference type="PROSITE" id="PS50853"/>
    </source>
</evidence>
<dbReference type="Gene3D" id="2.60.40.1800">
    <property type="match status" value="1"/>
</dbReference>
<dbReference type="InterPro" id="IPR013783">
    <property type="entry name" value="Ig-like_fold"/>
</dbReference>
<feature type="compositionally biased region" description="Low complexity" evidence="1">
    <location>
        <begin position="356"/>
        <end position="366"/>
    </location>
</feature>
<dbReference type="PROSITE" id="PS50853">
    <property type="entry name" value="FN3"/>
    <property type="match status" value="1"/>
</dbReference>
<dbReference type="PANTHER" id="PTHR34677">
    <property type="match status" value="1"/>
</dbReference>
<dbReference type="PANTHER" id="PTHR34677:SF3">
    <property type="entry name" value="BACTERIAL IG-LIKE DOMAIN-CONTAINING PROTEIN"/>
    <property type="match status" value="1"/>
</dbReference>
<feature type="compositionally biased region" description="Gly residues" evidence="1">
    <location>
        <begin position="282"/>
        <end position="303"/>
    </location>
</feature>
<dbReference type="NCBIfam" id="NF033510">
    <property type="entry name" value="Ca_tandemer"/>
    <property type="match status" value="1"/>
</dbReference>
<evidence type="ECO:0000313" key="5">
    <source>
        <dbReference type="Proteomes" id="UP000320179"/>
    </source>
</evidence>
<feature type="region of interest" description="Disordered" evidence="1">
    <location>
        <begin position="1455"/>
        <end position="1474"/>
    </location>
</feature>
<dbReference type="InterPro" id="IPR058184">
    <property type="entry name" value="AgmC-like_N"/>
</dbReference>
<evidence type="ECO:0000313" key="4">
    <source>
        <dbReference type="EMBL" id="QDE69752.1"/>
    </source>
</evidence>
<feature type="region of interest" description="Disordered" evidence="1">
    <location>
        <begin position="218"/>
        <end position="240"/>
    </location>
</feature>
<feature type="signal peptide" evidence="2">
    <location>
        <begin position="1"/>
        <end position="23"/>
    </location>
</feature>
<dbReference type="CDD" id="cd00063">
    <property type="entry name" value="FN3"/>
    <property type="match status" value="1"/>
</dbReference>
<proteinExistence type="predicted"/>
<dbReference type="Gene3D" id="2.60.40.10">
    <property type="entry name" value="Immunoglobulins"/>
    <property type="match status" value="4"/>
</dbReference>
<dbReference type="SUPFAM" id="SSF49265">
    <property type="entry name" value="Fibronectin type III"/>
    <property type="match status" value="1"/>
</dbReference>
<gene>
    <name evidence="4" type="ORF">BHS09_23770</name>
</gene>
<dbReference type="Pfam" id="PF19077">
    <property type="entry name" value="Big_13"/>
    <property type="match status" value="1"/>
</dbReference>
<organism evidence="4 5">
    <name type="scientific">Myxococcus xanthus</name>
    <dbReference type="NCBI Taxonomy" id="34"/>
    <lineage>
        <taxon>Bacteria</taxon>
        <taxon>Pseudomonadati</taxon>
        <taxon>Myxococcota</taxon>
        <taxon>Myxococcia</taxon>
        <taxon>Myxococcales</taxon>
        <taxon>Cystobacterineae</taxon>
        <taxon>Myxococcaceae</taxon>
        <taxon>Myxococcus</taxon>
    </lineage>
</organism>
<dbReference type="EMBL" id="CP017174">
    <property type="protein sequence ID" value="QDE69752.1"/>
    <property type="molecule type" value="Genomic_DNA"/>
</dbReference>
<reference evidence="4 5" key="1">
    <citation type="journal article" date="2019" name="Science">
        <title>Social genes are selection hotspots in kin groups of a soil microbe.</title>
        <authorList>
            <person name="Wielgoss S."/>
            <person name="Wolfensberger R."/>
            <person name="Sun L."/>
            <person name="Fiegna F."/>
            <person name="Velicer G.J."/>
        </authorList>
    </citation>
    <scope>NUCLEOTIDE SEQUENCE [LARGE SCALE GENOMIC DNA]</scope>
    <source>
        <strain evidence="4 5">MC3.5.9c15</strain>
    </source>
</reference>
<evidence type="ECO:0000256" key="2">
    <source>
        <dbReference type="SAM" id="SignalP"/>
    </source>
</evidence>
<dbReference type="SMART" id="SM00060">
    <property type="entry name" value="FN3"/>
    <property type="match status" value="5"/>
</dbReference>
<evidence type="ECO:0000256" key="1">
    <source>
        <dbReference type="SAM" id="MobiDB-lite"/>
    </source>
</evidence>